<organism evidence="2 3">
    <name type="scientific">Fontibacillus panacisegetis</name>
    <dbReference type="NCBI Taxonomy" id="670482"/>
    <lineage>
        <taxon>Bacteria</taxon>
        <taxon>Bacillati</taxon>
        <taxon>Bacillota</taxon>
        <taxon>Bacilli</taxon>
        <taxon>Bacillales</taxon>
        <taxon>Paenibacillaceae</taxon>
        <taxon>Fontibacillus</taxon>
    </lineage>
</organism>
<dbReference type="STRING" id="670482.SAMN04488542_101127"/>
<dbReference type="EMBL" id="FNBG01000001">
    <property type="protein sequence ID" value="SDE60689.1"/>
    <property type="molecule type" value="Genomic_DNA"/>
</dbReference>
<dbReference type="InterPro" id="IPR055171">
    <property type="entry name" value="GT-D-like"/>
</dbReference>
<dbReference type="RefSeq" id="WP_091225853.1">
    <property type="nucleotide sequence ID" value="NZ_FNBG01000001.1"/>
</dbReference>
<dbReference type="NCBIfam" id="NF040628">
    <property type="entry name" value="GT-D_rel"/>
    <property type="match status" value="1"/>
</dbReference>
<evidence type="ECO:0000313" key="3">
    <source>
        <dbReference type="Proteomes" id="UP000198972"/>
    </source>
</evidence>
<sequence length="142" mass="16317">MLDSSVYVSSGVLMDRIHSEEYFMNHPEAAVANAGHKRGVKHRGVRFPNIEIRDAAIEAVKKADIIGYCLSVHNMDAGKLTEIVFEKNNIKPLFVYDAYIRRVIMVSQKNKFEKMLSGRKILLISTMAEEVSNRWRKSFKRD</sequence>
<dbReference type="AlphaFoldDB" id="A0A1G7EAM2"/>
<dbReference type="InterPro" id="IPR049785">
    <property type="entry name" value="GT-D-like_firm"/>
</dbReference>
<gene>
    <name evidence="2" type="ORF">SAMN04488542_101127</name>
</gene>
<proteinExistence type="predicted"/>
<name>A0A1G7EAM2_9BACL</name>
<evidence type="ECO:0000259" key="1">
    <source>
        <dbReference type="Pfam" id="PF22882"/>
    </source>
</evidence>
<evidence type="ECO:0000313" key="2">
    <source>
        <dbReference type="EMBL" id="SDE60689.1"/>
    </source>
</evidence>
<keyword evidence="3" id="KW-1185">Reference proteome</keyword>
<accession>A0A1G7EAM2</accession>
<reference evidence="2 3" key="1">
    <citation type="submission" date="2016-10" db="EMBL/GenBank/DDBJ databases">
        <authorList>
            <person name="de Groot N.N."/>
        </authorList>
    </citation>
    <scope>NUCLEOTIDE SEQUENCE [LARGE SCALE GENOMIC DNA]</scope>
    <source>
        <strain evidence="2 3">DSM 28129</strain>
    </source>
</reference>
<feature type="domain" description="GT-D fold-like" evidence="1">
    <location>
        <begin position="35"/>
        <end position="137"/>
    </location>
</feature>
<protein>
    <recommendedName>
        <fullName evidence="1">GT-D fold-like domain-containing protein</fullName>
    </recommendedName>
</protein>
<dbReference type="OrthoDB" id="2655332at2"/>
<dbReference type="Pfam" id="PF22882">
    <property type="entry name" value="GT-D-like"/>
    <property type="match status" value="1"/>
</dbReference>
<dbReference type="Proteomes" id="UP000198972">
    <property type="component" value="Unassembled WGS sequence"/>
</dbReference>